<gene>
    <name evidence="1" type="ORF">NS115_08930</name>
</gene>
<keyword evidence="2" id="KW-1185">Reference proteome</keyword>
<proteinExistence type="predicted"/>
<comment type="caution">
    <text evidence="1">The sequence shown here is derived from an EMBL/GenBank/DDBJ whole genome shotgun (WGS) entry which is preliminary data.</text>
</comment>
<reference evidence="1 2" key="1">
    <citation type="journal article" date="2016" name="Front. Microbiol.">
        <title>Genomic Resource of Rice Seed Associated Bacteria.</title>
        <authorList>
            <person name="Midha S."/>
            <person name="Bansal K."/>
            <person name="Sharma S."/>
            <person name="Kumar N."/>
            <person name="Patil P.P."/>
            <person name="Chaudhry V."/>
            <person name="Patil P.B."/>
        </authorList>
    </citation>
    <scope>NUCLEOTIDE SEQUENCE [LARGE SCALE GENOMIC DNA]</scope>
    <source>
        <strain evidence="1 2">NS115</strain>
    </source>
</reference>
<name>A0ACC4ZWR2_9BACL</name>
<sequence>MKQTNLKLTFLKRVLLTTSAFAIIGTGAAIPKNISPIAAATSDAKSAQAASSNLSLTQDGVTLKLGDVFYDGTRLSFSIEREGKNLPEGVMSLYLPVDAKASKSLKKYMVPEKDQKKGYIKRPQILIDGKAFKGLGSFGDKVSQKNAVEAEYNQLDALPDEFEMTIQVGVTRISKPFEFKVPVKKDGNMVSIKPNKTQKSGDFSYTVKQLDIASRTTRLVLDSEGQVPASTKQTGKYAPSMMYYDIVDDQGKTLQQRRVGFYHSKPRTKYHIDELYSAIGSKPQYVTIKPYTFTVDPSNWSVVGQGKGADGKYKNGDKTYINELEMTIPVPAQ</sequence>
<evidence type="ECO:0000313" key="2">
    <source>
        <dbReference type="Proteomes" id="UP000074866"/>
    </source>
</evidence>
<organism evidence="1 2">
    <name type="scientific">Paenibacillus jamilae</name>
    <dbReference type="NCBI Taxonomy" id="114136"/>
    <lineage>
        <taxon>Bacteria</taxon>
        <taxon>Bacillati</taxon>
        <taxon>Bacillota</taxon>
        <taxon>Bacilli</taxon>
        <taxon>Bacillales</taxon>
        <taxon>Paenibacillaceae</taxon>
        <taxon>Paenibacillus</taxon>
    </lineage>
</organism>
<dbReference type="Proteomes" id="UP000074866">
    <property type="component" value="Unassembled WGS sequence"/>
</dbReference>
<protein>
    <submittedName>
        <fullName evidence="1">Uncharacterized protein</fullName>
    </submittedName>
</protein>
<evidence type="ECO:0000313" key="1">
    <source>
        <dbReference type="EMBL" id="KTS83011.1"/>
    </source>
</evidence>
<accession>A0ACC4ZWR2</accession>
<dbReference type="EMBL" id="LDRX01000036">
    <property type="protein sequence ID" value="KTS83011.1"/>
    <property type="molecule type" value="Genomic_DNA"/>
</dbReference>